<accession>A0ABX5EIA0</accession>
<feature type="region of interest" description="Disordered" evidence="4">
    <location>
        <begin position="61"/>
        <end position="80"/>
    </location>
</feature>
<dbReference type="EC" id="6.3.4.15" evidence="3"/>
<dbReference type="InterPro" id="IPR003142">
    <property type="entry name" value="BPL_C"/>
</dbReference>
<evidence type="ECO:0000256" key="3">
    <source>
        <dbReference type="ARBA" id="ARBA00024227"/>
    </source>
</evidence>
<dbReference type="SUPFAM" id="SSF55681">
    <property type="entry name" value="Class II aaRS and biotin synthetases"/>
    <property type="match status" value="1"/>
</dbReference>
<gene>
    <name evidence="6" type="ORF">BCL65_104142</name>
</gene>
<dbReference type="Pfam" id="PF02237">
    <property type="entry name" value="BPL_C"/>
    <property type="match status" value="1"/>
</dbReference>
<feature type="domain" description="BPL/LPL catalytic" evidence="5">
    <location>
        <begin position="38"/>
        <end position="222"/>
    </location>
</feature>
<name>A0ABX5EIA0_9MICO</name>
<evidence type="ECO:0000313" key="6">
    <source>
        <dbReference type="EMBL" id="PRZ07699.1"/>
    </source>
</evidence>
<proteinExistence type="predicted"/>
<dbReference type="GO" id="GO:0016874">
    <property type="term" value="F:ligase activity"/>
    <property type="evidence" value="ECO:0007669"/>
    <property type="project" value="UniProtKB-KW"/>
</dbReference>
<organism evidence="6 7">
    <name type="scientific">Isoptericola halotolerans</name>
    <dbReference type="NCBI Taxonomy" id="300560"/>
    <lineage>
        <taxon>Bacteria</taxon>
        <taxon>Bacillati</taxon>
        <taxon>Actinomycetota</taxon>
        <taxon>Actinomycetes</taxon>
        <taxon>Micrococcales</taxon>
        <taxon>Promicromonosporaceae</taxon>
        <taxon>Isoptericola</taxon>
    </lineage>
</organism>
<dbReference type="Gene3D" id="3.30.930.10">
    <property type="entry name" value="Bira Bifunctional Protein, Domain 2"/>
    <property type="match status" value="1"/>
</dbReference>
<dbReference type="Proteomes" id="UP000239895">
    <property type="component" value="Unassembled WGS sequence"/>
</dbReference>
<keyword evidence="7" id="KW-1185">Reference proteome</keyword>
<dbReference type="EMBL" id="PVTX01000004">
    <property type="protein sequence ID" value="PRZ07699.1"/>
    <property type="molecule type" value="Genomic_DNA"/>
</dbReference>
<dbReference type="InterPro" id="IPR004143">
    <property type="entry name" value="BPL_LPL_catalytic"/>
</dbReference>
<protein>
    <recommendedName>
        <fullName evidence="3">biotin--[biotin carboxyl-carrier protein] ligase</fullName>
        <ecNumber evidence="3">6.3.4.15</ecNumber>
    </recommendedName>
</protein>
<dbReference type="PANTHER" id="PTHR12835">
    <property type="entry name" value="BIOTIN PROTEIN LIGASE"/>
    <property type="match status" value="1"/>
</dbReference>
<reference evidence="6 7" key="1">
    <citation type="submission" date="2018-03" db="EMBL/GenBank/DDBJ databases">
        <title>Comparative analysis of microorganisms from saline springs in Andes Mountain Range, Colombia.</title>
        <authorList>
            <person name="Rubin E."/>
        </authorList>
    </citation>
    <scope>NUCLEOTIDE SEQUENCE [LARGE SCALE GENOMIC DNA]</scope>
    <source>
        <strain evidence="6 7">CG 23</strain>
    </source>
</reference>
<evidence type="ECO:0000256" key="4">
    <source>
        <dbReference type="SAM" id="MobiDB-lite"/>
    </source>
</evidence>
<evidence type="ECO:0000256" key="2">
    <source>
        <dbReference type="ARBA" id="ARBA00023267"/>
    </source>
</evidence>
<keyword evidence="1 6" id="KW-0436">Ligase</keyword>
<evidence type="ECO:0000256" key="1">
    <source>
        <dbReference type="ARBA" id="ARBA00022598"/>
    </source>
</evidence>
<comment type="caution">
    <text evidence="6">The sequence shown here is derived from an EMBL/GenBank/DDBJ whole genome shotgun (WGS) entry which is preliminary data.</text>
</comment>
<keyword evidence="2" id="KW-0092">Biotin</keyword>
<dbReference type="PANTHER" id="PTHR12835:SF5">
    <property type="entry name" value="BIOTIN--PROTEIN LIGASE"/>
    <property type="match status" value="1"/>
</dbReference>
<dbReference type="PROSITE" id="PS51733">
    <property type="entry name" value="BPL_LPL_CATALYTIC"/>
    <property type="match status" value="1"/>
</dbReference>
<dbReference type="CDD" id="cd16442">
    <property type="entry name" value="BPL"/>
    <property type="match status" value="1"/>
</dbReference>
<dbReference type="NCBIfam" id="TIGR00121">
    <property type="entry name" value="birA_ligase"/>
    <property type="match status" value="1"/>
</dbReference>
<dbReference type="InterPro" id="IPR045864">
    <property type="entry name" value="aa-tRNA-synth_II/BPL/LPL"/>
</dbReference>
<dbReference type="Gene3D" id="2.30.30.100">
    <property type="match status" value="1"/>
</dbReference>
<sequence length="304" mass="30799">MAWTLDSRDDGPVNREPLDVESLRRTLCRPAGPLARLDVVGATASTSSDLADRVRAGSARSPAALAAEHQTAGRGRAGRTWQTPARAALTVSFLLRPQIPRTAFGWVPLVAGLAVVRTLAVLGCDARLKWPNDVLLPAATPVEGLGAHRKVAGVLAEVVPDGGAPTEPPAVVVGIGTNVSQRADELPVPTATSLALAGAAADRTALLVGLVHELTAAVGRLEAAAGDAAAAGLAQEYAAASATLGTRVRAELAGGDDVVVGTADRVADDGALVLATPGGERVVTAGDVHHLRAHPSPDVQGAPR</sequence>
<dbReference type="Pfam" id="PF03099">
    <property type="entry name" value="BPL_LplA_LipB"/>
    <property type="match status" value="1"/>
</dbReference>
<evidence type="ECO:0000259" key="5">
    <source>
        <dbReference type="PROSITE" id="PS51733"/>
    </source>
</evidence>
<dbReference type="InterPro" id="IPR004408">
    <property type="entry name" value="Biotin_CoA_COase_ligase"/>
</dbReference>
<evidence type="ECO:0000313" key="7">
    <source>
        <dbReference type="Proteomes" id="UP000239895"/>
    </source>
</evidence>